<dbReference type="GO" id="GO:0016702">
    <property type="term" value="F:oxidoreductase activity, acting on single donors with incorporation of molecular oxygen, incorporation of two atoms of oxygen"/>
    <property type="evidence" value="ECO:0007669"/>
    <property type="project" value="UniProtKB-ARBA"/>
</dbReference>
<dbReference type="InterPro" id="IPR004183">
    <property type="entry name" value="Xdiol_dOase_suB"/>
</dbReference>
<dbReference type="CDD" id="cd07363">
    <property type="entry name" value="45_DOPA_Dioxygenase"/>
    <property type="match status" value="1"/>
</dbReference>
<dbReference type="Proteomes" id="UP000638848">
    <property type="component" value="Unassembled WGS sequence"/>
</dbReference>
<evidence type="ECO:0000256" key="1">
    <source>
        <dbReference type="ARBA" id="ARBA00001947"/>
    </source>
</evidence>
<dbReference type="PIRSF" id="PIRSF006157">
    <property type="entry name" value="Doxgns_DODA"/>
    <property type="match status" value="1"/>
</dbReference>
<dbReference type="SUPFAM" id="SSF53213">
    <property type="entry name" value="LigB-like"/>
    <property type="match status" value="1"/>
</dbReference>
<comment type="caution">
    <text evidence="7">The sequence shown here is derived from an EMBL/GenBank/DDBJ whole genome shotgun (WGS) entry which is preliminary data.</text>
</comment>
<protein>
    <submittedName>
        <fullName evidence="7">Dioxygenase</fullName>
    </submittedName>
</protein>
<evidence type="ECO:0000256" key="2">
    <source>
        <dbReference type="ARBA" id="ARBA00007581"/>
    </source>
</evidence>
<gene>
    <name evidence="7" type="ORF">GCM10011374_06000</name>
</gene>
<name>A0A917GI51_9MICC</name>
<comment type="cofactor">
    <cofactor evidence="1">
        <name>Zn(2+)</name>
        <dbReference type="ChEBI" id="CHEBI:29105"/>
    </cofactor>
</comment>
<dbReference type="EMBL" id="BMEQ01000002">
    <property type="protein sequence ID" value="GGG46452.1"/>
    <property type="molecule type" value="Genomic_DNA"/>
</dbReference>
<dbReference type="RefSeq" id="WP_188534344.1">
    <property type="nucleotide sequence ID" value="NZ_BMEQ01000002.1"/>
</dbReference>
<dbReference type="GO" id="GO:0008270">
    <property type="term" value="F:zinc ion binding"/>
    <property type="evidence" value="ECO:0007669"/>
    <property type="project" value="InterPro"/>
</dbReference>
<feature type="domain" description="Extradiol ring-cleavage dioxygenase class III enzyme subunit B" evidence="6">
    <location>
        <begin position="55"/>
        <end position="267"/>
    </location>
</feature>
<keyword evidence="4" id="KW-0862">Zinc</keyword>
<evidence type="ECO:0000256" key="5">
    <source>
        <dbReference type="ARBA" id="ARBA00023002"/>
    </source>
</evidence>
<keyword evidence="8" id="KW-1185">Reference proteome</keyword>
<reference evidence="7" key="1">
    <citation type="journal article" date="2014" name="Int. J. Syst. Evol. Microbiol.">
        <title>Complete genome sequence of Corynebacterium casei LMG S-19264T (=DSM 44701T), isolated from a smear-ripened cheese.</title>
        <authorList>
            <consortium name="US DOE Joint Genome Institute (JGI-PGF)"/>
            <person name="Walter F."/>
            <person name="Albersmeier A."/>
            <person name="Kalinowski J."/>
            <person name="Ruckert C."/>
        </authorList>
    </citation>
    <scope>NUCLEOTIDE SEQUENCE</scope>
    <source>
        <strain evidence="7">CGMCC 1.12187</strain>
    </source>
</reference>
<organism evidence="7 8">
    <name type="scientific">Kocuria dechangensis</name>
    <dbReference type="NCBI Taxonomy" id="1176249"/>
    <lineage>
        <taxon>Bacteria</taxon>
        <taxon>Bacillati</taxon>
        <taxon>Actinomycetota</taxon>
        <taxon>Actinomycetes</taxon>
        <taxon>Micrococcales</taxon>
        <taxon>Micrococcaceae</taxon>
        <taxon>Kocuria</taxon>
    </lineage>
</organism>
<evidence type="ECO:0000256" key="4">
    <source>
        <dbReference type="ARBA" id="ARBA00022833"/>
    </source>
</evidence>
<dbReference type="InterPro" id="IPR014436">
    <property type="entry name" value="Extradiol_dOase_DODA"/>
</dbReference>
<dbReference type="AlphaFoldDB" id="A0A917GI51"/>
<evidence type="ECO:0000256" key="3">
    <source>
        <dbReference type="ARBA" id="ARBA00022723"/>
    </source>
</evidence>
<sequence length="289" mass="31763">MRAPQAMYADDKHNLTAVPHSSAQRRWRAGDPPMPSIYMGHGFPGLLDDELWMSELFEWAVSMPKPAGIVVVSAHWEQAPTMITAPAASTPLVYDFGGFHRRFYEMTYASPDATALGLRIAAMMPDDEPLHQHPARGLDHGAWVPLKAMYPLADVPVLQVSMPTHDPARLMDLGRRLRELRHEGVLVVGSGFMTHGRPARQLMMADDGTAEAWSSDFDTWAKEMLAAGDVEALANFRGTAPGMPHAHPTVEHFTPLFVTLGAAADPEGGVRTRIEGYKIGLSKRSFEMA</sequence>
<comment type="similarity">
    <text evidence="2">Belongs to the DODA-type extradiol aromatic ring-opening dioxygenase family.</text>
</comment>
<dbReference type="PANTHER" id="PTHR30096:SF0">
    <property type="entry name" value="4,5-DOPA DIOXYGENASE EXTRADIOL-LIKE PROTEIN"/>
    <property type="match status" value="1"/>
</dbReference>
<accession>A0A917GI51</accession>
<keyword evidence="7" id="KW-0223">Dioxygenase</keyword>
<reference evidence="7" key="2">
    <citation type="submission" date="2020-09" db="EMBL/GenBank/DDBJ databases">
        <authorList>
            <person name="Sun Q."/>
            <person name="Zhou Y."/>
        </authorList>
    </citation>
    <scope>NUCLEOTIDE SEQUENCE</scope>
    <source>
        <strain evidence="7">CGMCC 1.12187</strain>
    </source>
</reference>
<keyword evidence="5" id="KW-0560">Oxidoreductase</keyword>
<keyword evidence="3" id="KW-0479">Metal-binding</keyword>
<evidence type="ECO:0000259" key="6">
    <source>
        <dbReference type="Pfam" id="PF02900"/>
    </source>
</evidence>
<evidence type="ECO:0000313" key="8">
    <source>
        <dbReference type="Proteomes" id="UP000638848"/>
    </source>
</evidence>
<dbReference type="Pfam" id="PF02900">
    <property type="entry name" value="LigB"/>
    <property type="match status" value="1"/>
</dbReference>
<dbReference type="Gene3D" id="3.40.830.10">
    <property type="entry name" value="LigB-like"/>
    <property type="match status" value="1"/>
</dbReference>
<dbReference type="GO" id="GO:0008198">
    <property type="term" value="F:ferrous iron binding"/>
    <property type="evidence" value="ECO:0007669"/>
    <property type="project" value="InterPro"/>
</dbReference>
<proteinExistence type="inferred from homology"/>
<evidence type="ECO:0000313" key="7">
    <source>
        <dbReference type="EMBL" id="GGG46452.1"/>
    </source>
</evidence>
<dbReference type="PANTHER" id="PTHR30096">
    <property type="entry name" value="4,5-DOPA DIOXYGENASE EXTRADIOL-LIKE PROTEIN"/>
    <property type="match status" value="1"/>
</dbReference>